<protein>
    <submittedName>
        <fullName evidence="1">Uncharacterized protein</fullName>
    </submittedName>
</protein>
<accession>A0ABV6DHM6</accession>
<dbReference type="RefSeq" id="WP_377469190.1">
    <property type="nucleotide sequence ID" value="NZ_JBHLWN010000026.1"/>
</dbReference>
<dbReference type="Proteomes" id="UP001589776">
    <property type="component" value="Unassembled WGS sequence"/>
</dbReference>
<dbReference type="EMBL" id="JBHLWN010000026">
    <property type="protein sequence ID" value="MFC0212102.1"/>
    <property type="molecule type" value="Genomic_DNA"/>
</dbReference>
<name>A0ABV6DHM6_9BACL</name>
<proteinExistence type="predicted"/>
<gene>
    <name evidence="1" type="ORF">ACFFK0_06475</name>
</gene>
<organism evidence="1 2">
    <name type="scientific">Paenibacillus chartarius</name>
    <dbReference type="NCBI Taxonomy" id="747481"/>
    <lineage>
        <taxon>Bacteria</taxon>
        <taxon>Bacillati</taxon>
        <taxon>Bacillota</taxon>
        <taxon>Bacilli</taxon>
        <taxon>Bacillales</taxon>
        <taxon>Paenibacillaceae</taxon>
        <taxon>Paenibacillus</taxon>
    </lineage>
</organism>
<evidence type="ECO:0000313" key="1">
    <source>
        <dbReference type="EMBL" id="MFC0212102.1"/>
    </source>
</evidence>
<comment type="caution">
    <text evidence="1">The sequence shown here is derived from an EMBL/GenBank/DDBJ whole genome shotgun (WGS) entry which is preliminary data.</text>
</comment>
<reference evidence="1 2" key="1">
    <citation type="submission" date="2024-09" db="EMBL/GenBank/DDBJ databases">
        <authorList>
            <person name="Sun Q."/>
            <person name="Mori K."/>
        </authorList>
    </citation>
    <scope>NUCLEOTIDE SEQUENCE [LARGE SCALE GENOMIC DNA]</scope>
    <source>
        <strain evidence="1 2">CCM 7759</strain>
    </source>
</reference>
<sequence length="142" mass="16760">MQMFDIEFDHELFLNYTQELHKHLFGDGVTFEDLIRDIDNHHQKHHLVTLHLLKDKETFHSYYDRKHELGLDSVLNIIICALTEDTAGDKIKEHLVSCLSITPEMKTSEAKSNDRKLLMKNLKSFMMYARKKRGVFDQAIQE</sequence>
<evidence type="ECO:0000313" key="2">
    <source>
        <dbReference type="Proteomes" id="UP001589776"/>
    </source>
</evidence>
<keyword evidence="2" id="KW-1185">Reference proteome</keyword>